<dbReference type="RefSeq" id="WP_030877649.1">
    <property type="nucleotide sequence ID" value="NZ_JBIRHZ010000008.1"/>
</dbReference>
<evidence type="ECO:0000256" key="2">
    <source>
        <dbReference type="RuleBase" id="RU366034"/>
    </source>
</evidence>
<dbReference type="PANTHER" id="PTHR35201">
    <property type="entry name" value="TERPENE SYNTHASE"/>
    <property type="match status" value="1"/>
</dbReference>
<keyword evidence="1 2" id="KW-0456">Lyase</keyword>
<keyword evidence="4" id="KW-1185">Reference proteome</keyword>
<dbReference type="EC" id="4.2.3.-" evidence="2"/>
<dbReference type="Pfam" id="PF19086">
    <property type="entry name" value="Terpene_syn_C_2"/>
    <property type="match status" value="1"/>
</dbReference>
<evidence type="ECO:0000313" key="3">
    <source>
        <dbReference type="EMBL" id="KOG87525.1"/>
    </source>
</evidence>
<organism evidence="3 4">
    <name type="scientific">Streptomyces varsoviensis</name>
    <dbReference type="NCBI Taxonomy" id="67373"/>
    <lineage>
        <taxon>Bacteria</taxon>
        <taxon>Bacillati</taxon>
        <taxon>Actinomycetota</taxon>
        <taxon>Actinomycetes</taxon>
        <taxon>Kitasatosporales</taxon>
        <taxon>Streptomycetaceae</taxon>
        <taxon>Streptomyces</taxon>
    </lineage>
</organism>
<dbReference type="InterPro" id="IPR008949">
    <property type="entry name" value="Isoprenoid_synthase_dom_sf"/>
</dbReference>
<dbReference type="Gene3D" id="1.10.600.10">
    <property type="entry name" value="Farnesyl Diphosphate Synthase"/>
    <property type="match status" value="1"/>
</dbReference>
<name>A0ABR5J287_9ACTN</name>
<comment type="cofactor">
    <cofactor evidence="2">
        <name>Mg(2+)</name>
        <dbReference type="ChEBI" id="CHEBI:18420"/>
    </cofactor>
</comment>
<dbReference type="EMBL" id="LGUT01002180">
    <property type="protein sequence ID" value="KOG87525.1"/>
    <property type="molecule type" value="Genomic_DNA"/>
</dbReference>
<protein>
    <recommendedName>
        <fullName evidence="2">Terpene synthase</fullName>
        <ecNumber evidence="2">4.2.3.-</ecNumber>
    </recommendedName>
</protein>
<dbReference type="SUPFAM" id="SSF48576">
    <property type="entry name" value="Terpenoid synthases"/>
    <property type="match status" value="1"/>
</dbReference>
<comment type="similarity">
    <text evidence="2">Belongs to the terpene synthase family.</text>
</comment>
<dbReference type="SFLD" id="SFLDS00005">
    <property type="entry name" value="Isoprenoid_Synthase_Type_I"/>
    <property type="match status" value="1"/>
</dbReference>
<reference evidence="3 4" key="1">
    <citation type="submission" date="2015-07" db="EMBL/GenBank/DDBJ databases">
        <authorList>
            <person name="Ju K.-S."/>
            <person name="Doroghazi J.R."/>
            <person name="Metcalf W.W."/>
        </authorList>
    </citation>
    <scope>NUCLEOTIDE SEQUENCE [LARGE SCALE GENOMIC DNA]</scope>
    <source>
        <strain evidence="3 4">NRRL B-3589</strain>
    </source>
</reference>
<evidence type="ECO:0000256" key="1">
    <source>
        <dbReference type="ARBA" id="ARBA00023239"/>
    </source>
</evidence>
<keyword evidence="2" id="KW-0479">Metal-binding</keyword>
<dbReference type="Proteomes" id="UP000037020">
    <property type="component" value="Unassembled WGS sequence"/>
</dbReference>
<accession>A0ABR5J287</accession>
<keyword evidence="2" id="KW-0460">Magnesium</keyword>
<dbReference type="PANTHER" id="PTHR35201:SF4">
    <property type="entry name" value="BETA-PINACENE SYNTHASE-RELATED"/>
    <property type="match status" value="1"/>
</dbReference>
<dbReference type="InterPro" id="IPR034686">
    <property type="entry name" value="Terpene_cyclase-like_2"/>
</dbReference>
<comment type="caution">
    <text evidence="3">The sequence shown here is derived from an EMBL/GenBank/DDBJ whole genome shotgun (WGS) entry which is preliminary data.</text>
</comment>
<evidence type="ECO:0000313" key="4">
    <source>
        <dbReference type="Proteomes" id="UP000037020"/>
    </source>
</evidence>
<sequence length="351" mass="38582">MTNHPEDIERLVLLPGPEHPLYELPPRRAANARALDEMVVDWARRYGPADGPADGPAAPERMTAVRAGDLIARTYPGLRADRAVPLAGWFAWLFAIDDYFDHGGPRTPDGHAAATRKVLAALPTAPETAGPGDADPGPPLVRHIAHVWRRIAPGCGLCWRMRFLTHVTHFLSAFQYEELNRRRRHTPSLDGYVQLRRASGSITACLDLLEFATGLEVPPLLHETEQLRTMANRAADVVVWVNDVVSLKKELAIGETTNGVLVVGRELGLSAQESVDYIYARVADDIRAFHAAEAELERICARWLGVTEAERAALGSLADGMRCWMRGNLDWSIRSGRYAVAPEASGRAAAR</sequence>
<dbReference type="SFLD" id="SFLDG01020">
    <property type="entry name" value="Terpene_Cyclase_Like_2"/>
    <property type="match status" value="1"/>
</dbReference>
<proteinExistence type="inferred from homology"/>
<gene>
    <name evidence="3" type="ORF">ADK38_24950</name>
</gene>